<evidence type="ECO:0000256" key="8">
    <source>
        <dbReference type="ARBA" id="ARBA00023136"/>
    </source>
</evidence>
<dbReference type="RefSeq" id="WP_099036339.1">
    <property type="nucleotide sequence ID" value="NZ_BMGJ01000013.1"/>
</dbReference>
<reference evidence="15" key="1">
    <citation type="journal article" date="2019" name="Int. J. Syst. Evol. Microbiol.">
        <title>The Global Catalogue of Microorganisms (GCM) 10K type strain sequencing project: providing services to taxonomists for standard genome sequencing and annotation.</title>
        <authorList>
            <consortium name="The Broad Institute Genomics Platform"/>
            <consortium name="The Broad Institute Genome Sequencing Center for Infectious Disease"/>
            <person name="Wu L."/>
            <person name="Ma J."/>
        </authorList>
    </citation>
    <scope>NUCLEOTIDE SEQUENCE [LARGE SCALE GENOMIC DNA]</scope>
    <source>
        <strain evidence="15">CGMCC 1.12923</strain>
    </source>
</reference>
<keyword evidence="2" id="KW-0813">Transport</keyword>
<feature type="chain" id="PRO_5045118251" evidence="12">
    <location>
        <begin position="19"/>
        <end position="355"/>
    </location>
</feature>
<keyword evidence="6" id="KW-0406">Ion transport</keyword>
<dbReference type="Gene3D" id="3.30.1330.60">
    <property type="entry name" value="OmpA-like domain"/>
    <property type="match status" value="1"/>
</dbReference>
<dbReference type="PANTHER" id="PTHR30329">
    <property type="entry name" value="STATOR ELEMENT OF FLAGELLAR MOTOR COMPLEX"/>
    <property type="match status" value="1"/>
</dbReference>
<dbReference type="SUPFAM" id="SSF103088">
    <property type="entry name" value="OmpA-like"/>
    <property type="match status" value="1"/>
</dbReference>
<evidence type="ECO:0000256" key="11">
    <source>
        <dbReference type="SAM" id="MobiDB-lite"/>
    </source>
</evidence>
<dbReference type="InterPro" id="IPR006664">
    <property type="entry name" value="OMP_bac"/>
</dbReference>
<dbReference type="InterPro" id="IPR011250">
    <property type="entry name" value="OMP/PagP_B-barrel"/>
</dbReference>
<comment type="subcellular location">
    <subcellularLocation>
        <location evidence="1">Cell outer membrane</location>
        <topology evidence="1">Multi-pass membrane protein</topology>
    </subcellularLocation>
</comment>
<proteinExistence type="predicted"/>
<dbReference type="PROSITE" id="PS51123">
    <property type="entry name" value="OMPA_2"/>
    <property type="match status" value="1"/>
</dbReference>
<evidence type="ECO:0000259" key="13">
    <source>
        <dbReference type="PROSITE" id="PS51123"/>
    </source>
</evidence>
<dbReference type="InterPro" id="IPR006665">
    <property type="entry name" value="OmpA-like"/>
</dbReference>
<dbReference type="EMBL" id="BMGJ01000013">
    <property type="protein sequence ID" value="GGD72870.1"/>
    <property type="molecule type" value="Genomic_DNA"/>
</dbReference>
<organism evidence="14 15">
    <name type="scientific">Lacimicrobium alkaliphilum</name>
    <dbReference type="NCBI Taxonomy" id="1526571"/>
    <lineage>
        <taxon>Bacteria</taxon>
        <taxon>Pseudomonadati</taxon>
        <taxon>Pseudomonadota</taxon>
        <taxon>Gammaproteobacteria</taxon>
        <taxon>Alteromonadales</taxon>
        <taxon>Alteromonadaceae</taxon>
        <taxon>Lacimicrobium</taxon>
    </lineage>
</organism>
<evidence type="ECO:0000256" key="1">
    <source>
        <dbReference type="ARBA" id="ARBA00004571"/>
    </source>
</evidence>
<keyword evidence="4" id="KW-0812">Transmembrane</keyword>
<dbReference type="Pfam" id="PF00691">
    <property type="entry name" value="OmpA"/>
    <property type="match status" value="1"/>
</dbReference>
<keyword evidence="9" id="KW-0998">Cell outer membrane</keyword>
<feature type="domain" description="OmpA-like" evidence="13">
    <location>
        <begin position="231"/>
        <end position="349"/>
    </location>
</feature>
<keyword evidence="5 12" id="KW-0732">Signal</keyword>
<dbReference type="CDD" id="cd07185">
    <property type="entry name" value="OmpA_C-like"/>
    <property type="match status" value="1"/>
</dbReference>
<evidence type="ECO:0000256" key="12">
    <source>
        <dbReference type="SAM" id="SignalP"/>
    </source>
</evidence>
<feature type="compositionally biased region" description="Low complexity" evidence="11">
    <location>
        <begin position="178"/>
        <end position="199"/>
    </location>
</feature>
<comment type="caution">
    <text evidence="14">The sequence shown here is derived from an EMBL/GenBank/DDBJ whole genome shotgun (WGS) entry which is preliminary data.</text>
</comment>
<dbReference type="InterPro" id="IPR036737">
    <property type="entry name" value="OmpA-like_sf"/>
</dbReference>
<dbReference type="PRINTS" id="PR01021">
    <property type="entry name" value="OMPADOMAIN"/>
</dbReference>
<dbReference type="InterPro" id="IPR027385">
    <property type="entry name" value="Beta-barrel_OMP"/>
</dbReference>
<evidence type="ECO:0000256" key="3">
    <source>
        <dbReference type="ARBA" id="ARBA00022452"/>
    </source>
</evidence>
<keyword evidence="3" id="KW-1134">Transmembrane beta strand</keyword>
<feature type="signal peptide" evidence="12">
    <location>
        <begin position="1"/>
        <end position="18"/>
    </location>
</feature>
<protein>
    <submittedName>
        <fullName evidence="14">Outer membrane porin F</fullName>
    </submittedName>
</protein>
<evidence type="ECO:0000256" key="5">
    <source>
        <dbReference type="ARBA" id="ARBA00022729"/>
    </source>
</evidence>
<evidence type="ECO:0000256" key="2">
    <source>
        <dbReference type="ARBA" id="ARBA00022448"/>
    </source>
</evidence>
<dbReference type="Gene3D" id="2.40.160.20">
    <property type="match status" value="1"/>
</dbReference>
<accession>A0ABQ1RNE3</accession>
<evidence type="ECO:0000313" key="15">
    <source>
        <dbReference type="Proteomes" id="UP000614272"/>
    </source>
</evidence>
<evidence type="ECO:0000256" key="9">
    <source>
        <dbReference type="ARBA" id="ARBA00023237"/>
    </source>
</evidence>
<sequence length="355" mass="39640">MHKTILALAVTLSFTASAADDQQYDQWFGGFIEYYDTDKNYPDNVNPYDNGDGLGIEYGMRINPRWAARFEWSSLDMDYQNSNNDVSGDRYGVDALYFMDSANTYLFAGIKKMDIAERYSPVNLGIGRHWHLNDSWKLVTEFAAYHAFNEDITDFGFKLGLAYKFGQTSGSAYQPVNTAPETASTTSSAVAPEAAATPPKDSDGDGVNDEQDRCANTPAEDKVDAQGCSIFTEEQVEASMAILFANNSYEVQNPDSQQLSEFAEFLRRFPNTDAEIEGHTSLVGDKAYNQKLSEQRANAVRDVLIQRYGIDADRLSTIGYGETRPLIDANTAEASRKNRRIHTRVTAMKKVKVTR</sequence>
<gene>
    <name evidence="14" type="primary">oprF</name>
    <name evidence="14" type="ORF">GCM10011357_29900</name>
</gene>
<evidence type="ECO:0000313" key="14">
    <source>
        <dbReference type="EMBL" id="GGD72870.1"/>
    </source>
</evidence>
<keyword evidence="7" id="KW-0626">Porin</keyword>
<dbReference type="InterPro" id="IPR050330">
    <property type="entry name" value="Bact_OuterMem_StrucFunc"/>
</dbReference>
<dbReference type="SUPFAM" id="SSF56925">
    <property type="entry name" value="OMPA-like"/>
    <property type="match status" value="1"/>
</dbReference>
<feature type="region of interest" description="Disordered" evidence="11">
    <location>
        <begin position="176"/>
        <end position="220"/>
    </location>
</feature>
<dbReference type="Pfam" id="PF13505">
    <property type="entry name" value="OMP_b-brl"/>
    <property type="match status" value="1"/>
</dbReference>
<keyword evidence="8 10" id="KW-0472">Membrane</keyword>
<evidence type="ECO:0000256" key="10">
    <source>
        <dbReference type="PROSITE-ProRule" id="PRU00473"/>
    </source>
</evidence>
<dbReference type="PANTHER" id="PTHR30329:SF21">
    <property type="entry name" value="LIPOPROTEIN YIAD-RELATED"/>
    <property type="match status" value="1"/>
</dbReference>
<evidence type="ECO:0000256" key="6">
    <source>
        <dbReference type="ARBA" id="ARBA00023065"/>
    </source>
</evidence>
<name>A0ABQ1RNE3_9ALTE</name>
<dbReference type="Proteomes" id="UP000614272">
    <property type="component" value="Unassembled WGS sequence"/>
</dbReference>
<evidence type="ECO:0000256" key="7">
    <source>
        <dbReference type="ARBA" id="ARBA00023114"/>
    </source>
</evidence>
<evidence type="ECO:0000256" key="4">
    <source>
        <dbReference type="ARBA" id="ARBA00022692"/>
    </source>
</evidence>
<keyword evidence="15" id="KW-1185">Reference proteome</keyword>